<dbReference type="InterPro" id="IPR006464">
    <property type="entry name" value="AcTrfase_RimI/Ard1"/>
</dbReference>
<gene>
    <name evidence="7" type="primary">rimI</name>
    <name evidence="7" type="ORF">L0C25_14930</name>
</gene>
<dbReference type="KEGG" id="sgrg:L0C25_14930"/>
<evidence type="ECO:0000256" key="2">
    <source>
        <dbReference type="ARBA" id="ARBA00022490"/>
    </source>
</evidence>
<dbReference type="PROSITE" id="PS51186">
    <property type="entry name" value="GNAT"/>
    <property type="match status" value="1"/>
</dbReference>
<reference evidence="7" key="1">
    <citation type="submission" date="2022-01" db="EMBL/GenBank/DDBJ databases">
        <title>Nocardioidaceae gen. sp. A5X3R13.</title>
        <authorList>
            <person name="Lopez Marin M.A."/>
            <person name="Uhlik O."/>
        </authorList>
    </citation>
    <scope>NUCLEOTIDE SEQUENCE</scope>
    <source>
        <strain evidence="7">A5X3R13</strain>
    </source>
</reference>
<keyword evidence="3 7" id="KW-0808">Transferase</keyword>
<sequence>MIARATGTDLAALVEIERLCFGADAWSETLVRAELDALSRSVLVAREESVVVGYASVMATGDLADLQRVAVRPDRRGRGYGRRLLDEAMRVATLGGADRILLEVAADNGPAIALYRAAGFEELDRRVGYYGAGRDALVLRVDLDAR</sequence>
<evidence type="ECO:0000256" key="1">
    <source>
        <dbReference type="ARBA" id="ARBA00005395"/>
    </source>
</evidence>
<keyword evidence="4 7" id="KW-0012">Acyltransferase</keyword>
<dbReference type="PANTHER" id="PTHR43420">
    <property type="entry name" value="ACETYLTRANSFERASE"/>
    <property type="match status" value="1"/>
</dbReference>
<dbReference type="InterPro" id="IPR000182">
    <property type="entry name" value="GNAT_dom"/>
</dbReference>
<organism evidence="7 8">
    <name type="scientific">Solicola gregarius</name>
    <dbReference type="NCBI Taxonomy" id="2908642"/>
    <lineage>
        <taxon>Bacteria</taxon>
        <taxon>Bacillati</taxon>
        <taxon>Actinomycetota</taxon>
        <taxon>Actinomycetes</taxon>
        <taxon>Propionibacteriales</taxon>
        <taxon>Nocardioidaceae</taxon>
        <taxon>Solicola</taxon>
    </lineage>
</organism>
<dbReference type="Gene3D" id="3.40.630.30">
    <property type="match status" value="1"/>
</dbReference>
<dbReference type="InterPro" id="IPR016181">
    <property type="entry name" value="Acyl_CoA_acyltransferase"/>
</dbReference>
<comment type="similarity">
    <text evidence="1 5">Belongs to the acetyltransferase family. RimI subfamily.</text>
</comment>
<dbReference type="GO" id="GO:0008999">
    <property type="term" value="F:protein-N-terminal-alanine acetyltransferase activity"/>
    <property type="evidence" value="ECO:0007669"/>
    <property type="project" value="UniProtKB-EC"/>
</dbReference>
<evidence type="ECO:0000256" key="3">
    <source>
        <dbReference type="ARBA" id="ARBA00022679"/>
    </source>
</evidence>
<keyword evidence="7" id="KW-0687">Ribonucleoprotein</keyword>
<evidence type="ECO:0000313" key="7">
    <source>
        <dbReference type="EMBL" id="UYM03832.1"/>
    </source>
</evidence>
<dbReference type="PANTHER" id="PTHR43420:SF44">
    <property type="entry name" value="ACETYLTRANSFERASE YPEA"/>
    <property type="match status" value="1"/>
</dbReference>
<dbReference type="InterPro" id="IPR050680">
    <property type="entry name" value="YpeA/RimI_acetyltransf"/>
</dbReference>
<dbReference type="EMBL" id="CP094970">
    <property type="protein sequence ID" value="UYM03832.1"/>
    <property type="molecule type" value="Genomic_DNA"/>
</dbReference>
<dbReference type="Pfam" id="PF00583">
    <property type="entry name" value="Acetyltransf_1"/>
    <property type="match status" value="1"/>
</dbReference>
<proteinExistence type="inferred from homology"/>
<evidence type="ECO:0000313" key="8">
    <source>
        <dbReference type="Proteomes" id="UP001164390"/>
    </source>
</evidence>
<protein>
    <recommendedName>
        <fullName evidence="5">[Ribosomal protein bS18]-alanine N-acetyltransferase</fullName>
        <ecNumber evidence="5">2.3.1.266</ecNumber>
    </recommendedName>
</protein>
<name>A0AA46TEE9_9ACTN</name>
<feature type="domain" description="N-acetyltransferase" evidence="6">
    <location>
        <begin position="1"/>
        <end position="144"/>
    </location>
</feature>
<dbReference type="SUPFAM" id="SSF55729">
    <property type="entry name" value="Acyl-CoA N-acyltransferases (Nat)"/>
    <property type="match status" value="1"/>
</dbReference>
<dbReference type="AlphaFoldDB" id="A0AA46TEE9"/>
<dbReference type="GO" id="GO:0005737">
    <property type="term" value="C:cytoplasm"/>
    <property type="evidence" value="ECO:0007669"/>
    <property type="project" value="UniProtKB-SubCell"/>
</dbReference>
<keyword evidence="7" id="KW-0689">Ribosomal protein</keyword>
<keyword evidence="8" id="KW-1185">Reference proteome</keyword>
<evidence type="ECO:0000256" key="4">
    <source>
        <dbReference type="ARBA" id="ARBA00023315"/>
    </source>
</evidence>
<dbReference type="Proteomes" id="UP001164390">
    <property type="component" value="Chromosome"/>
</dbReference>
<accession>A0AA46TEE9</accession>
<evidence type="ECO:0000256" key="5">
    <source>
        <dbReference type="RuleBase" id="RU363094"/>
    </source>
</evidence>
<dbReference type="GO" id="GO:0005840">
    <property type="term" value="C:ribosome"/>
    <property type="evidence" value="ECO:0007669"/>
    <property type="project" value="UniProtKB-KW"/>
</dbReference>
<evidence type="ECO:0000259" key="6">
    <source>
        <dbReference type="PROSITE" id="PS51186"/>
    </source>
</evidence>
<dbReference type="NCBIfam" id="TIGR01575">
    <property type="entry name" value="rimI"/>
    <property type="match status" value="1"/>
</dbReference>
<comment type="catalytic activity">
    <reaction evidence="5">
        <text>N-terminal L-alanyl-[ribosomal protein bS18] + acetyl-CoA = N-terminal N(alpha)-acetyl-L-alanyl-[ribosomal protein bS18] + CoA + H(+)</text>
        <dbReference type="Rhea" id="RHEA:43756"/>
        <dbReference type="Rhea" id="RHEA-COMP:10676"/>
        <dbReference type="Rhea" id="RHEA-COMP:10677"/>
        <dbReference type="ChEBI" id="CHEBI:15378"/>
        <dbReference type="ChEBI" id="CHEBI:57287"/>
        <dbReference type="ChEBI" id="CHEBI:57288"/>
        <dbReference type="ChEBI" id="CHEBI:64718"/>
        <dbReference type="ChEBI" id="CHEBI:83683"/>
        <dbReference type="EC" id="2.3.1.266"/>
    </reaction>
</comment>
<dbReference type="EC" id="2.3.1.266" evidence="5"/>
<dbReference type="RefSeq" id="WP_271632474.1">
    <property type="nucleotide sequence ID" value="NZ_CP094970.1"/>
</dbReference>
<comment type="subcellular location">
    <subcellularLocation>
        <location evidence="5">Cytoplasm</location>
    </subcellularLocation>
</comment>
<keyword evidence="2 5" id="KW-0963">Cytoplasm</keyword>
<comment type="function">
    <text evidence="5">Acetylates the N-terminal alanine of ribosomal protein bS18.</text>
</comment>